<name>A0ABR0WLQ2_REHGL</name>
<evidence type="ECO:0000256" key="6">
    <source>
        <dbReference type="SAM" id="Phobius"/>
    </source>
</evidence>
<comment type="pathway">
    <text evidence="1">Glycan metabolism; pectin degradation; 2-dehydro-3-deoxy-D-gluconate from pectin: step 1/5.</text>
</comment>
<evidence type="ECO:0000313" key="8">
    <source>
        <dbReference type="EMBL" id="KAK6148483.1"/>
    </source>
</evidence>
<keyword evidence="3" id="KW-0063">Aspartyl esterase</keyword>
<dbReference type="SUPFAM" id="SSF51126">
    <property type="entry name" value="Pectin lyase-like"/>
    <property type="match status" value="1"/>
</dbReference>
<comment type="caution">
    <text evidence="8">The sequence shown here is derived from an EMBL/GenBank/DDBJ whole genome shotgun (WGS) entry which is preliminary data.</text>
</comment>
<keyword evidence="6" id="KW-0812">Transmembrane</keyword>
<dbReference type="Pfam" id="PF01095">
    <property type="entry name" value="Pectinesterase"/>
    <property type="match status" value="1"/>
</dbReference>
<keyword evidence="2" id="KW-0378">Hydrolase</keyword>
<proteinExistence type="predicted"/>
<keyword evidence="9" id="KW-1185">Reference proteome</keyword>
<dbReference type="InterPro" id="IPR012334">
    <property type="entry name" value="Pectin_lyas_fold"/>
</dbReference>
<keyword evidence="6" id="KW-0472">Membrane</keyword>
<comment type="catalytic activity">
    <reaction evidence="5">
        <text>[(1-&gt;4)-alpha-D-galacturonosyl methyl ester](n) + n H2O = [(1-&gt;4)-alpha-D-galacturonosyl](n) + n methanol + n H(+)</text>
        <dbReference type="Rhea" id="RHEA:22380"/>
        <dbReference type="Rhea" id="RHEA-COMP:14570"/>
        <dbReference type="Rhea" id="RHEA-COMP:14573"/>
        <dbReference type="ChEBI" id="CHEBI:15377"/>
        <dbReference type="ChEBI" id="CHEBI:15378"/>
        <dbReference type="ChEBI" id="CHEBI:17790"/>
        <dbReference type="ChEBI" id="CHEBI:140522"/>
        <dbReference type="ChEBI" id="CHEBI:140523"/>
        <dbReference type="EC" id="3.1.1.11"/>
    </reaction>
</comment>
<dbReference type="PANTHER" id="PTHR31707">
    <property type="entry name" value="PECTINESTERASE"/>
    <property type="match status" value="1"/>
</dbReference>
<evidence type="ECO:0000313" key="9">
    <source>
        <dbReference type="Proteomes" id="UP001318860"/>
    </source>
</evidence>
<keyword evidence="4" id="KW-0961">Cell wall biogenesis/degradation</keyword>
<dbReference type="InterPro" id="IPR011050">
    <property type="entry name" value="Pectin_lyase_fold/virulence"/>
</dbReference>
<reference evidence="8 9" key="1">
    <citation type="journal article" date="2021" name="Comput. Struct. Biotechnol. J.">
        <title>De novo genome assembly of the potent medicinal plant Rehmannia glutinosa using nanopore technology.</title>
        <authorList>
            <person name="Ma L."/>
            <person name="Dong C."/>
            <person name="Song C."/>
            <person name="Wang X."/>
            <person name="Zheng X."/>
            <person name="Niu Y."/>
            <person name="Chen S."/>
            <person name="Feng W."/>
        </authorList>
    </citation>
    <scope>NUCLEOTIDE SEQUENCE [LARGE SCALE GENOMIC DNA]</scope>
    <source>
        <strain evidence="8">DH-2019</strain>
    </source>
</reference>
<accession>A0ABR0WLQ2</accession>
<keyword evidence="6" id="KW-1133">Transmembrane helix</keyword>
<dbReference type="InterPro" id="IPR000070">
    <property type="entry name" value="Pectinesterase_cat"/>
</dbReference>
<evidence type="ECO:0000256" key="1">
    <source>
        <dbReference type="ARBA" id="ARBA00005184"/>
    </source>
</evidence>
<protein>
    <recommendedName>
        <fullName evidence="7">Pectinesterase catalytic domain-containing protein</fullName>
    </recommendedName>
</protein>
<evidence type="ECO:0000256" key="3">
    <source>
        <dbReference type="ARBA" id="ARBA00023085"/>
    </source>
</evidence>
<gene>
    <name evidence="8" type="ORF">DH2020_019395</name>
</gene>
<sequence length="307" mass="34365">MDEVNINPSISPSTSCNDIEVDVEFPPTQISPALTPDSLRVSFDGFDSFSPNSISVNAGSGVFLSHMEEHRPYVVNWHRIIKIFVAIIITIVTLLAVFVFLPMTRSKTNIECTMKFTVSKQIKSDFKTISEAIEVSPSYSPFRVCIYIQKGEYHETVTIGDDKNNISLIGEGIGRTIISSNAGSEEPDSPLPPTTLCFLAHDLTVVNTAKYGVAVKNWAKYSVFFRCRLQGVDATLSIRAQKQFYCSCQLYSGNNSISGIARAFFQKCEFRSEKSYPEEKIVFSSLSTHLLTFESRFVFHLCSFYVD</sequence>
<evidence type="ECO:0000259" key="7">
    <source>
        <dbReference type="Pfam" id="PF01095"/>
    </source>
</evidence>
<dbReference type="Proteomes" id="UP001318860">
    <property type="component" value="Unassembled WGS sequence"/>
</dbReference>
<evidence type="ECO:0000256" key="2">
    <source>
        <dbReference type="ARBA" id="ARBA00022801"/>
    </source>
</evidence>
<dbReference type="EMBL" id="JABTTQ020000010">
    <property type="protein sequence ID" value="KAK6148483.1"/>
    <property type="molecule type" value="Genomic_DNA"/>
</dbReference>
<feature type="domain" description="Pectinesterase catalytic" evidence="7">
    <location>
        <begin position="117"/>
        <end position="303"/>
    </location>
</feature>
<evidence type="ECO:0000256" key="5">
    <source>
        <dbReference type="ARBA" id="ARBA00047928"/>
    </source>
</evidence>
<organism evidence="8 9">
    <name type="scientific">Rehmannia glutinosa</name>
    <name type="common">Chinese foxglove</name>
    <dbReference type="NCBI Taxonomy" id="99300"/>
    <lineage>
        <taxon>Eukaryota</taxon>
        <taxon>Viridiplantae</taxon>
        <taxon>Streptophyta</taxon>
        <taxon>Embryophyta</taxon>
        <taxon>Tracheophyta</taxon>
        <taxon>Spermatophyta</taxon>
        <taxon>Magnoliopsida</taxon>
        <taxon>eudicotyledons</taxon>
        <taxon>Gunneridae</taxon>
        <taxon>Pentapetalae</taxon>
        <taxon>asterids</taxon>
        <taxon>lamiids</taxon>
        <taxon>Lamiales</taxon>
        <taxon>Orobanchaceae</taxon>
        <taxon>Rehmannieae</taxon>
        <taxon>Rehmannia</taxon>
    </lineage>
</organism>
<feature type="transmembrane region" description="Helical" evidence="6">
    <location>
        <begin position="80"/>
        <end position="101"/>
    </location>
</feature>
<dbReference type="Gene3D" id="2.160.20.10">
    <property type="entry name" value="Single-stranded right-handed beta-helix, Pectin lyase-like"/>
    <property type="match status" value="1"/>
</dbReference>
<evidence type="ECO:0000256" key="4">
    <source>
        <dbReference type="ARBA" id="ARBA00023316"/>
    </source>
</evidence>